<dbReference type="RefSeq" id="WP_310799191.1">
    <property type="nucleotide sequence ID" value="NZ_CP123872.1"/>
</dbReference>
<feature type="domain" description="PseI/NeuA/B-like" evidence="1">
    <location>
        <begin position="23"/>
        <end position="245"/>
    </location>
</feature>
<evidence type="ECO:0000259" key="1">
    <source>
        <dbReference type="Pfam" id="PF03102"/>
    </source>
</evidence>
<keyword evidence="3" id="KW-1185">Reference proteome</keyword>
<dbReference type="SUPFAM" id="SSF51569">
    <property type="entry name" value="Aldolase"/>
    <property type="match status" value="1"/>
</dbReference>
<dbReference type="Gene3D" id="3.20.20.70">
    <property type="entry name" value="Aldolase class I"/>
    <property type="match status" value="1"/>
</dbReference>
<dbReference type="Pfam" id="PF03102">
    <property type="entry name" value="NeuB"/>
    <property type="match status" value="1"/>
</dbReference>
<dbReference type="EMBL" id="CP123872">
    <property type="protein sequence ID" value="WND03338.1"/>
    <property type="molecule type" value="Genomic_DNA"/>
</dbReference>
<evidence type="ECO:0000313" key="2">
    <source>
        <dbReference type="EMBL" id="WND03338.1"/>
    </source>
</evidence>
<dbReference type="InterPro" id="IPR013785">
    <property type="entry name" value="Aldolase_TIM"/>
</dbReference>
<reference evidence="2" key="1">
    <citation type="submission" date="2023-04" db="EMBL/GenBank/DDBJ databases">
        <title>Complete genome sequence of Temperatibacter marinus.</title>
        <authorList>
            <person name="Rong J.-C."/>
            <person name="Yi M.-L."/>
            <person name="Zhao Q."/>
        </authorList>
    </citation>
    <scope>NUCLEOTIDE SEQUENCE</scope>
    <source>
        <strain evidence="2">NBRC 110045</strain>
    </source>
</reference>
<accession>A0AA52HB71</accession>
<dbReference type="GO" id="GO:0016051">
    <property type="term" value="P:carbohydrate biosynthetic process"/>
    <property type="evidence" value="ECO:0007669"/>
    <property type="project" value="InterPro"/>
</dbReference>
<dbReference type="PANTHER" id="PTHR42966">
    <property type="entry name" value="N-ACETYLNEURAMINATE SYNTHASE"/>
    <property type="match status" value="1"/>
</dbReference>
<protein>
    <submittedName>
        <fullName evidence="2">N-acetylneuraminate synthase family protein</fullName>
    </submittedName>
</protein>
<evidence type="ECO:0000313" key="3">
    <source>
        <dbReference type="Proteomes" id="UP001268683"/>
    </source>
</evidence>
<dbReference type="InterPro" id="IPR013132">
    <property type="entry name" value="PseI/NeuA/B-like_N"/>
</dbReference>
<dbReference type="AlphaFoldDB" id="A0AA52HB71"/>
<dbReference type="PANTHER" id="PTHR42966:SF1">
    <property type="entry name" value="SIALIC ACID SYNTHASE"/>
    <property type="match status" value="1"/>
</dbReference>
<organism evidence="2 3">
    <name type="scientific">Temperatibacter marinus</name>
    <dbReference type="NCBI Taxonomy" id="1456591"/>
    <lineage>
        <taxon>Bacteria</taxon>
        <taxon>Pseudomonadati</taxon>
        <taxon>Pseudomonadota</taxon>
        <taxon>Alphaproteobacteria</taxon>
        <taxon>Kordiimonadales</taxon>
        <taxon>Temperatibacteraceae</taxon>
        <taxon>Temperatibacter</taxon>
    </lineage>
</organism>
<proteinExistence type="predicted"/>
<name>A0AA52HB71_9PROT</name>
<dbReference type="Proteomes" id="UP001268683">
    <property type="component" value="Chromosome"/>
</dbReference>
<dbReference type="InterPro" id="IPR051690">
    <property type="entry name" value="PseI-like"/>
</dbReference>
<sequence>MKTLLIAEIGINHNGSFDMGRRIIDSAYDCGVQAVKFQTYRPELRFNSDNPFIETFEKYHLPFDQELNLWRHAQDKGLKVMTTPFDLPSVEDCRSEHLNGVKIASFETTNLELVRGVASLQLPTYFSTGQNTLNEVKTVIATIQSYHNDIIPMHCISSYPMANKDANLAVIKKLQTELKRDIGYSDHSVGYKVSGLAVAMGATCIEKHFTIDNSLEGPDHSFSMNPDSMRELVDHITLTEEIIGDHWMGVRHCEQQIHDIARRVSI</sequence>
<dbReference type="GO" id="GO:0047444">
    <property type="term" value="F:N-acylneuraminate-9-phosphate synthase activity"/>
    <property type="evidence" value="ECO:0007669"/>
    <property type="project" value="TreeGrafter"/>
</dbReference>
<dbReference type="KEGG" id="tmk:QGN29_03005"/>
<gene>
    <name evidence="2" type="ORF">QGN29_03005</name>
</gene>